<evidence type="ECO:0000313" key="2">
    <source>
        <dbReference type="EMBL" id="JAC69867.1"/>
    </source>
</evidence>
<proteinExistence type="predicted"/>
<feature type="compositionally biased region" description="Polar residues" evidence="1">
    <location>
        <begin position="35"/>
        <end position="52"/>
    </location>
</feature>
<reference evidence="2" key="1">
    <citation type="submission" date="2014-05" db="EMBL/GenBank/DDBJ databases">
        <title>The transcriptome of the halophilic microalga Tetraselmis sp. GSL018 isolated from the Great Salt Lake, Utah.</title>
        <authorList>
            <person name="Jinkerson R.E."/>
            <person name="D'Adamo S."/>
            <person name="Posewitz M.C."/>
        </authorList>
    </citation>
    <scope>NUCLEOTIDE SEQUENCE</scope>
    <source>
        <strain evidence="2">GSL018</strain>
    </source>
</reference>
<dbReference type="EMBL" id="GBEZ01016377">
    <property type="protein sequence ID" value="JAC69867.1"/>
    <property type="molecule type" value="Transcribed_RNA"/>
</dbReference>
<dbReference type="Pfam" id="PF03568">
    <property type="entry name" value="Separin_C"/>
    <property type="match status" value="1"/>
</dbReference>
<protein>
    <submittedName>
        <fullName evidence="2">Uncharacterized protein</fullName>
    </submittedName>
</protein>
<feature type="compositionally biased region" description="Basic and acidic residues" evidence="1">
    <location>
        <begin position="25"/>
        <end position="34"/>
    </location>
</feature>
<name>A0A061RA82_9CHLO</name>
<accession>A0A061RA82</accession>
<gene>
    <name evidence="2" type="ORF">TSPGSL018_5364</name>
</gene>
<feature type="non-terminal residue" evidence="2">
    <location>
        <position position="1"/>
    </location>
</feature>
<organism evidence="2">
    <name type="scientific">Tetraselmis sp. GSL018</name>
    <dbReference type="NCBI Taxonomy" id="582737"/>
    <lineage>
        <taxon>Eukaryota</taxon>
        <taxon>Viridiplantae</taxon>
        <taxon>Chlorophyta</taxon>
        <taxon>core chlorophytes</taxon>
        <taxon>Chlorodendrophyceae</taxon>
        <taxon>Chlorodendrales</taxon>
        <taxon>Chlorodendraceae</taxon>
        <taxon>Tetraselmis</taxon>
    </lineage>
</organism>
<feature type="compositionally biased region" description="Basic residues" evidence="1">
    <location>
        <begin position="1"/>
        <end position="15"/>
    </location>
</feature>
<dbReference type="AlphaFoldDB" id="A0A061RA82"/>
<feature type="region of interest" description="Disordered" evidence="1">
    <location>
        <begin position="1"/>
        <end position="74"/>
    </location>
</feature>
<feature type="non-terminal residue" evidence="2">
    <location>
        <position position="131"/>
    </location>
</feature>
<evidence type="ECO:0000256" key="1">
    <source>
        <dbReference type="SAM" id="MobiDB-lite"/>
    </source>
</evidence>
<sequence>ACVKRASKRVGRGRMSRMSSTCAEDSSHVQKETRSSSSRDTTQEPSSSLSSRDLTDEIPTQLHENETEHTSPNSCPVIIILGEELLLLPWENVPSLKKCSMYRSPSLACAAALSCLQPSVGDPGGEKDGRL</sequence>